<protein>
    <recommendedName>
        <fullName evidence="2">Prevent-host-death family protein</fullName>
    </recommendedName>
</protein>
<name>E6PGX6_9ZZZZ</name>
<gene>
    <name evidence="1" type="ORF">CARN1_2468</name>
</gene>
<sequence length="61" mass="6520">MAFVAEALAGEEVVLARNGVPLVRLTPVEKASFADALGMDAGRIFIADDFDATPTDFKEYS</sequence>
<dbReference type="AlphaFoldDB" id="E6PGX6"/>
<accession>E6PGX6</accession>
<dbReference type="EMBL" id="CABL01000015">
    <property type="protein sequence ID" value="CBH75714.1"/>
    <property type="molecule type" value="Genomic_DNA"/>
</dbReference>
<proteinExistence type="predicted"/>
<evidence type="ECO:0008006" key="2">
    <source>
        <dbReference type="Google" id="ProtNLM"/>
    </source>
</evidence>
<reference evidence="1" key="1">
    <citation type="submission" date="2009-10" db="EMBL/GenBank/DDBJ databases">
        <title>Diversity of trophic interactions inside an arsenic-rich microbial ecosystem.</title>
        <authorList>
            <person name="Bertin P.N."/>
            <person name="Heinrich-Salmeron A."/>
            <person name="Pelletier E."/>
            <person name="Goulhen-Chollet F."/>
            <person name="Arsene-Ploetze F."/>
            <person name="Gallien S."/>
            <person name="Calteau A."/>
            <person name="Vallenet D."/>
            <person name="Casiot C."/>
            <person name="Chane-Woon-Ming B."/>
            <person name="Giloteaux L."/>
            <person name="Barakat M."/>
            <person name="Bonnefoy V."/>
            <person name="Bruneel O."/>
            <person name="Chandler M."/>
            <person name="Cleiss J."/>
            <person name="Duran R."/>
            <person name="Elbaz-Poulichet F."/>
            <person name="Fonknechten N."/>
            <person name="Lauga B."/>
            <person name="Mornico D."/>
            <person name="Ortet P."/>
            <person name="Schaeffer C."/>
            <person name="Siguier P."/>
            <person name="Alexander Thil Smith A."/>
            <person name="Van Dorsselaer A."/>
            <person name="Weissenbach J."/>
            <person name="Medigue C."/>
            <person name="Le Paslier D."/>
        </authorList>
    </citation>
    <scope>NUCLEOTIDE SEQUENCE</scope>
</reference>
<comment type="caution">
    <text evidence="1">The sequence shown here is derived from an EMBL/GenBank/DDBJ whole genome shotgun (WGS) entry which is preliminary data.</text>
</comment>
<evidence type="ECO:0000313" key="1">
    <source>
        <dbReference type="EMBL" id="CBH75714.1"/>
    </source>
</evidence>
<organism evidence="1">
    <name type="scientific">mine drainage metagenome</name>
    <dbReference type="NCBI Taxonomy" id="410659"/>
    <lineage>
        <taxon>unclassified sequences</taxon>
        <taxon>metagenomes</taxon>
        <taxon>ecological metagenomes</taxon>
    </lineage>
</organism>